<keyword evidence="2" id="KW-1185">Reference proteome</keyword>
<reference evidence="1 2" key="1">
    <citation type="submission" date="2024-08" db="EMBL/GenBank/DDBJ databases">
        <authorList>
            <person name="Lu H."/>
        </authorList>
    </citation>
    <scope>NUCLEOTIDE SEQUENCE [LARGE SCALE GENOMIC DNA]</scope>
    <source>
        <strain evidence="1 2">BYS87W</strain>
    </source>
</reference>
<dbReference type="EC" id="1.14.19.-" evidence="1"/>
<evidence type="ECO:0000313" key="1">
    <source>
        <dbReference type="EMBL" id="MFG6468855.1"/>
    </source>
</evidence>
<sequence>MTQPGAPLRKVVIVGGGAAGWMSAAALSAVLKPPYEIRLVESDEIGIVGVGEATIPPIRVFNGLAKLDEAEFLKATQGTFKLGIEFVNWGRVGDRYFHGFGGIGRETLWPVEFWHYWHRMRALGRALPLDAYALSNAAAQANRFMLPRPEMKNSPLGNIGYAYHFDAARYAQYLRRVSESRGVRRTEGKVVQVLQHTEPGAQHAHVQGHVRGVQLASGEVIEGDLFLDCSGFQALLIEQALHTGHEDWSHWLPCDRAVAVPSAPHGPLLPYTRSTAHRAGWQWRIPLQHRVGNGHVYCSQHMSDDEAAATLLQHLDGPALADPRLIKFRTGMRRAAWKGNVVAIGLAAGFIEPLESTALHLIQMGVAKLIEYFPHQGFEPHEVAEYNRQSRARYESVRDFIVLHYHLNQRSDSPFWQACAAMSIPPDLRRRIDLYAASGRLVYEEGDLFREPSWLEVMEGQNLHPRHGLALTELQSADDTANYLKGISDTIAQCVSVMPPHEEFVRRYCGLAG</sequence>
<dbReference type="Gene3D" id="3.50.50.60">
    <property type="entry name" value="FAD/NAD(P)-binding domain"/>
    <property type="match status" value="1"/>
</dbReference>
<organism evidence="1 2">
    <name type="scientific">Pelomonas baiyunensis</name>
    <dbReference type="NCBI Taxonomy" id="3299026"/>
    <lineage>
        <taxon>Bacteria</taxon>
        <taxon>Pseudomonadati</taxon>
        <taxon>Pseudomonadota</taxon>
        <taxon>Betaproteobacteria</taxon>
        <taxon>Burkholderiales</taxon>
        <taxon>Sphaerotilaceae</taxon>
        <taxon>Roseateles</taxon>
    </lineage>
</organism>
<dbReference type="InterPro" id="IPR033856">
    <property type="entry name" value="Trp_halogen"/>
</dbReference>
<proteinExistence type="predicted"/>
<accession>A0ABW7H4N2</accession>
<dbReference type="RefSeq" id="WP_394387113.1">
    <property type="nucleotide sequence ID" value="NZ_JBIGIB010000006.1"/>
</dbReference>
<protein>
    <submittedName>
        <fullName evidence="1">Tryptophan halogenase family protein</fullName>
        <ecNumber evidence="1">1.14.19.-</ecNumber>
    </submittedName>
</protein>
<dbReference type="PANTHER" id="PTHR43747">
    <property type="entry name" value="FAD-BINDING PROTEIN"/>
    <property type="match status" value="1"/>
</dbReference>
<dbReference type="PIRSF" id="PIRSF011396">
    <property type="entry name" value="Trp_halogenase"/>
    <property type="match status" value="1"/>
</dbReference>
<dbReference type="InterPro" id="IPR050816">
    <property type="entry name" value="Flavin-dep_Halogenase_NPB"/>
</dbReference>
<keyword evidence="1" id="KW-0560">Oxidoreductase</keyword>
<name>A0ABW7H4N2_9BURK</name>
<comment type="caution">
    <text evidence="1">The sequence shown here is derived from an EMBL/GenBank/DDBJ whole genome shotgun (WGS) entry which is preliminary data.</text>
</comment>
<dbReference type="EMBL" id="JBIGIB010000006">
    <property type="protein sequence ID" value="MFG6468855.1"/>
    <property type="molecule type" value="Genomic_DNA"/>
</dbReference>
<gene>
    <name evidence="1" type="ORF">ACG01O_19680</name>
</gene>
<dbReference type="SUPFAM" id="SSF51905">
    <property type="entry name" value="FAD/NAD(P)-binding domain"/>
    <property type="match status" value="1"/>
</dbReference>
<dbReference type="Pfam" id="PF04820">
    <property type="entry name" value="Trp_halogenase"/>
    <property type="match status" value="1"/>
</dbReference>
<dbReference type="InterPro" id="IPR036188">
    <property type="entry name" value="FAD/NAD-bd_sf"/>
</dbReference>
<dbReference type="PANTHER" id="PTHR43747:SF4">
    <property type="entry name" value="FLAVIN-DEPENDENT TRYPTOPHAN HALOGENASE"/>
    <property type="match status" value="1"/>
</dbReference>
<dbReference type="Proteomes" id="UP001606303">
    <property type="component" value="Unassembled WGS sequence"/>
</dbReference>
<dbReference type="GO" id="GO:0016491">
    <property type="term" value="F:oxidoreductase activity"/>
    <property type="evidence" value="ECO:0007669"/>
    <property type="project" value="UniProtKB-KW"/>
</dbReference>
<evidence type="ECO:0000313" key="2">
    <source>
        <dbReference type="Proteomes" id="UP001606303"/>
    </source>
</evidence>
<dbReference type="InterPro" id="IPR006905">
    <property type="entry name" value="Flavin_halogenase"/>
</dbReference>